<evidence type="ECO:0000313" key="2">
    <source>
        <dbReference type="Proteomes" id="UP000076577"/>
    </source>
</evidence>
<evidence type="ECO:0008006" key="3">
    <source>
        <dbReference type="Google" id="ProtNLM"/>
    </source>
</evidence>
<gene>
    <name evidence="1" type="ORF">PsAD2_03763</name>
</gene>
<protein>
    <recommendedName>
        <fullName evidence="3">PAAR motif protein</fullName>
    </recommendedName>
</protein>
<organism evidence="1 2">
    <name type="scientific">Pseudovibrio axinellae</name>
    <dbReference type="NCBI Taxonomy" id="989403"/>
    <lineage>
        <taxon>Bacteria</taxon>
        <taxon>Pseudomonadati</taxon>
        <taxon>Pseudomonadota</taxon>
        <taxon>Alphaproteobacteria</taxon>
        <taxon>Hyphomicrobiales</taxon>
        <taxon>Stappiaceae</taxon>
        <taxon>Pseudovibrio</taxon>
    </lineage>
</organism>
<dbReference type="CDD" id="cd14737">
    <property type="entry name" value="PAAR_1"/>
    <property type="match status" value="1"/>
</dbReference>
<dbReference type="Proteomes" id="UP000076577">
    <property type="component" value="Unassembled WGS sequence"/>
</dbReference>
<dbReference type="STRING" id="989403.SAMN05421798_1542"/>
<comment type="caution">
    <text evidence="1">The sequence shown here is derived from an EMBL/GenBank/DDBJ whole genome shotgun (WGS) entry which is preliminary data.</text>
</comment>
<sequence>MPAAYRKGDIAAGHGCFPPTPSSAGSPDVFVNAIAVVRVGDGVIPHGCGNCPPHPRSMSAGSGSVFVNSRAVCRVGDAVGCGGSASAGSGDVEIGG</sequence>
<evidence type="ECO:0000313" key="1">
    <source>
        <dbReference type="EMBL" id="KZL14359.1"/>
    </source>
</evidence>
<dbReference type="Gene3D" id="2.60.200.60">
    <property type="match status" value="1"/>
</dbReference>
<reference evidence="1 2" key="1">
    <citation type="journal article" date="2016" name="Front. Microbiol.">
        <title>Comparative Genomic Analysis Reveals a Diverse Repertoire of Genes Involved in Prokaryote-Eukaryote Interactions within the Pseudovibrio Genus.</title>
        <authorList>
            <person name="Romano S."/>
            <person name="Fernandez-Guerra A."/>
            <person name="Reen F.J."/>
            <person name="Glockner F.O."/>
            <person name="Crowley S.P."/>
            <person name="O'Sullivan O."/>
            <person name="Cotter P.D."/>
            <person name="Adams C."/>
            <person name="Dobson A.D."/>
            <person name="O'Gara F."/>
        </authorList>
    </citation>
    <scope>NUCLEOTIDE SEQUENCE [LARGE SCALE GENOMIC DNA]</scope>
    <source>
        <strain evidence="1 2">Ad2</strain>
    </source>
</reference>
<dbReference type="InterPro" id="IPR008727">
    <property type="entry name" value="PAAR_motif"/>
</dbReference>
<name>A0A165VL29_9HYPH</name>
<accession>A0A165VL29</accession>
<keyword evidence="2" id="KW-1185">Reference proteome</keyword>
<dbReference type="OrthoDB" id="9807902at2"/>
<dbReference type="AlphaFoldDB" id="A0A165VL29"/>
<dbReference type="EMBL" id="LMCB01000091">
    <property type="protein sequence ID" value="KZL14359.1"/>
    <property type="molecule type" value="Genomic_DNA"/>
</dbReference>
<dbReference type="Pfam" id="PF05488">
    <property type="entry name" value="PAAR_motif"/>
    <property type="match status" value="1"/>
</dbReference>
<dbReference type="RefSeq" id="WP_074882394.1">
    <property type="nucleotide sequence ID" value="NZ_FOFM01000054.1"/>
</dbReference>
<dbReference type="PATRIC" id="fig|989403.3.peg.4097"/>
<proteinExistence type="predicted"/>